<dbReference type="Proteomes" id="UP001497623">
    <property type="component" value="Unassembled WGS sequence"/>
</dbReference>
<evidence type="ECO:0000259" key="1">
    <source>
        <dbReference type="PROSITE" id="PS01186"/>
    </source>
</evidence>
<proteinExistence type="predicted"/>
<dbReference type="InterPro" id="IPR006813">
    <property type="entry name" value="Glyco_trans_17"/>
</dbReference>
<dbReference type="AlphaFoldDB" id="A0AAV2SC17"/>
<sequence>MTKGRNISRCNCESQMANTVAYMYMSWRNLDLFVKVRWSQLLRAGGQHIVHLSDEKLSKYYAILGTDLCVREGTYTEESSEGNCVCRKGWEGKRCGIPESIQTTSWFHDPDITRNLQLRKRPRRVIMFIPFTHEFDIFESNVNELNGVVDVFVIGEQNSTLEHFSPLLNKLKNMWLKEHQNKIVYIPLTEREISDGTFEGTLVRLGSRLISDIRPDDIFLVTDSEEILERNSVLFLKLFQGYPLPIKCQYKQYLYGFYWKTKGEKPKVCAVTFHVFANGYEYEMSRLREGAILDEDKHFFKSQGLLLMEWTIPNAGWKCHLCLDVQVIFNKLHDLPELLTPKWLTSSSSNMLPFIQRLIKFGQDEYLQPVGKGSTLSSDKLPGYILSNRDKFHNLLTNPYEIMSVHNIV</sequence>
<keyword evidence="3" id="KW-1185">Reference proteome</keyword>
<gene>
    <name evidence="2" type="ORF">MNOR_LOCUS34797</name>
</gene>
<dbReference type="GO" id="GO:0006044">
    <property type="term" value="P:N-acetylglucosamine metabolic process"/>
    <property type="evidence" value="ECO:0007669"/>
    <property type="project" value="TreeGrafter"/>
</dbReference>
<dbReference type="PANTHER" id="PTHR12224">
    <property type="entry name" value="BETA-1,4-MANNOSYL-GLYCOPROTEIN BETA-1,4-N-ACETYLGLUCOSAMINYL-TRANSFERASE"/>
    <property type="match status" value="1"/>
</dbReference>
<reference evidence="2 3" key="1">
    <citation type="submission" date="2024-05" db="EMBL/GenBank/DDBJ databases">
        <authorList>
            <person name="Wallberg A."/>
        </authorList>
    </citation>
    <scope>NUCLEOTIDE SEQUENCE [LARGE SCALE GENOMIC DNA]</scope>
</reference>
<dbReference type="GO" id="GO:0016020">
    <property type="term" value="C:membrane"/>
    <property type="evidence" value="ECO:0007669"/>
    <property type="project" value="InterPro"/>
</dbReference>
<protein>
    <recommendedName>
        <fullName evidence="1">EGF-like domain-containing protein</fullName>
    </recommendedName>
</protein>
<feature type="non-terminal residue" evidence="2">
    <location>
        <position position="409"/>
    </location>
</feature>
<accession>A0AAV2SC17</accession>
<comment type="caution">
    <text evidence="2">The sequence shown here is derived from an EMBL/GenBank/DDBJ whole genome shotgun (WGS) entry which is preliminary data.</text>
</comment>
<dbReference type="EMBL" id="CAXKWB010055026">
    <property type="protein sequence ID" value="CAL4176478.1"/>
    <property type="molecule type" value="Genomic_DNA"/>
</dbReference>
<dbReference type="InterPro" id="IPR000742">
    <property type="entry name" value="EGF"/>
</dbReference>
<organism evidence="2 3">
    <name type="scientific">Meganyctiphanes norvegica</name>
    <name type="common">Northern krill</name>
    <name type="synonym">Thysanopoda norvegica</name>
    <dbReference type="NCBI Taxonomy" id="48144"/>
    <lineage>
        <taxon>Eukaryota</taxon>
        <taxon>Metazoa</taxon>
        <taxon>Ecdysozoa</taxon>
        <taxon>Arthropoda</taxon>
        <taxon>Crustacea</taxon>
        <taxon>Multicrustacea</taxon>
        <taxon>Malacostraca</taxon>
        <taxon>Eumalacostraca</taxon>
        <taxon>Eucarida</taxon>
        <taxon>Euphausiacea</taxon>
        <taxon>Euphausiidae</taxon>
        <taxon>Meganyctiphanes</taxon>
    </lineage>
</organism>
<dbReference type="GO" id="GO:0003830">
    <property type="term" value="F:beta-1,4-mannosylglycoprotein 4-beta-N-acetylglucosaminyltransferase activity"/>
    <property type="evidence" value="ECO:0007669"/>
    <property type="project" value="InterPro"/>
</dbReference>
<dbReference type="PROSITE" id="PS01186">
    <property type="entry name" value="EGF_2"/>
    <property type="match status" value="1"/>
</dbReference>
<feature type="domain" description="EGF-like" evidence="1">
    <location>
        <begin position="84"/>
        <end position="95"/>
    </location>
</feature>
<dbReference type="Pfam" id="PF04724">
    <property type="entry name" value="Glyco_transf_17"/>
    <property type="match status" value="1"/>
</dbReference>
<dbReference type="PANTHER" id="PTHR12224:SF0">
    <property type="entry name" value="BETA-1,4-MANNOSYL-GLYCOPROTEIN 4-BETA-N-ACETYLGLUCOSAMINYLTRANSFERASE"/>
    <property type="match status" value="1"/>
</dbReference>
<evidence type="ECO:0000313" key="3">
    <source>
        <dbReference type="Proteomes" id="UP001497623"/>
    </source>
</evidence>
<name>A0AAV2SC17_MEGNR</name>
<evidence type="ECO:0000313" key="2">
    <source>
        <dbReference type="EMBL" id="CAL4176478.1"/>
    </source>
</evidence>